<name>A0ABM8QC42_9BACT</name>
<evidence type="ECO:0000313" key="1">
    <source>
        <dbReference type="EMBL" id="CAE6689199.1"/>
    </source>
</evidence>
<sequence length="146" mass="15361">MKTGVGMYVIAGVICAAPAVGAESVPLKPGEYQVTAVTESSNGEAGKPDTRSRCLKEEHLADPDAVFNYYALNGFKPNPANKVMNVSMHGGNVSYEIEGVYAITRVEGTVSNTSFSVVRKATPKGDKALSVTMKVDGKRTGDCASK</sequence>
<protein>
    <recommendedName>
        <fullName evidence="3">DUF3617 family protein</fullName>
    </recommendedName>
</protein>
<comment type="caution">
    <text evidence="1">The sequence shown here is derived from an EMBL/GenBank/DDBJ whole genome shotgun (WGS) entry which is preliminary data.</text>
</comment>
<gene>
    <name evidence="1" type="ORF">NSPZN2_10131</name>
</gene>
<accession>A0ABM8QC42</accession>
<organism evidence="1 2">
    <name type="scientific">Nitrospira defluvii</name>
    <dbReference type="NCBI Taxonomy" id="330214"/>
    <lineage>
        <taxon>Bacteria</taxon>
        <taxon>Pseudomonadati</taxon>
        <taxon>Nitrospirota</taxon>
        <taxon>Nitrospiria</taxon>
        <taxon>Nitrospirales</taxon>
        <taxon>Nitrospiraceae</taxon>
        <taxon>Nitrospira</taxon>
    </lineage>
</organism>
<dbReference type="InterPro" id="IPR022061">
    <property type="entry name" value="DUF3617"/>
</dbReference>
<proteinExistence type="predicted"/>
<dbReference type="Proteomes" id="UP000675880">
    <property type="component" value="Unassembled WGS sequence"/>
</dbReference>
<evidence type="ECO:0008006" key="3">
    <source>
        <dbReference type="Google" id="ProtNLM"/>
    </source>
</evidence>
<dbReference type="RefSeq" id="WP_213040071.1">
    <property type="nucleotide sequence ID" value="NZ_CAJNBJ010000001.1"/>
</dbReference>
<dbReference type="Pfam" id="PF12276">
    <property type="entry name" value="DUF3617"/>
    <property type="match status" value="1"/>
</dbReference>
<dbReference type="EMBL" id="CAJNBJ010000001">
    <property type="protein sequence ID" value="CAE6689199.1"/>
    <property type="molecule type" value="Genomic_DNA"/>
</dbReference>
<reference evidence="1 2" key="1">
    <citation type="submission" date="2021-02" db="EMBL/GenBank/DDBJ databases">
        <authorList>
            <person name="Han P."/>
        </authorList>
    </citation>
    <scope>NUCLEOTIDE SEQUENCE [LARGE SCALE GENOMIC DNA]</scope>
    <source>
        <strain evidence="1">Candidatus Nitrospira sp. ZN2</strain>
    </source>
</reference>
<evidence type="ECO:0000313" key="2">
    <source>
        <dbReference type="Proteomes" id="UP000675880"/>
    </source>
</evidence>
<keyword evidence="2" id="KW-1185">Reference proteome</keyword>